<dbReference type="Proteomes" id="UP000053105">
    <property type="component" value="Unassembled WGS sequence"/>
</dbReference>
<name>A0A0N0U7M2_9HYME</name>
<proteinExistence type="predicted"/>
<dbReference type="AlphaFoldDB" id="A0A0N0U7M2"/>
<protein>
    <submittedName>
        <fullName evidence="2">Uncharacterized protein</fullName>
    </submittedName>
</protein>
<feature type="compositionally biased region" description="Polar residues" evidence="1">
    <location>
        <begin position="31"/>
        <end position="41"/>
    </location>
</feature>
<keyword evidence="3" id="KW-1185">Reference proteome</keyword>
<gene>
    <name evidence="2" type="ORF">WN51_10003</name>
</gene>
<feature type="region of interest" description="Disordered" evidence="1">
    <location>
        <begin position="28"/>
        <end position="51"/>
    </location>
</feature>
<evidence type="ECO:0000313" key="2">
    <source>
        <dbReference type="EMBL" id="KOX81078.1"/>
    </source>
</evidence>
<evidence type="ECO:0000313" key="3">
    <source>
        <dbReference type="Proteomes" id="UP000053105"/>
    </source>
</evidence>
<dbReference type="EMBL" id="KQ435692">
    <property type="protein sequence ID" value="KOX81078.1"/>
    <property type="molecule type" value="Genomic_DNA"/>
</dbReference>
<accession>A0A0N0U7M2</accession>
<evidence type="ECO:0000256" key="1">
    <source>
        <dbReference type="SAM" id="MobiDB-lite"/>
    </source>
</evidence>
<dbReference type="OrthoDB" id="10296558at2759"/>
<sequence>MGRQVSGACMDYGAGSLRVYWSNWRAEKKQNGNAGDTTSKSKNNKIERENIAEASVDRHAIFADP</sequence>
<organism evidence="2 3">
    <name type="scientific">Melipona quadrifasciata</name>
    <dbReference type="NCBI Taxonomy" id="166423"/>
    <lineage>
        <taxon>Eukaryota</taxon>
        <taxon>Metazoa</taxon>
        <taxon>Ecdysozoa</taxon>
        <taxon>Arthropoda</taxon>
        <taxon>Hexapoda</taxon>
        <taxon>Insecta</taxon>
        <taxon>Pterygota</taxon>
        <taxon>Neoptera</taxon>
        <taxon>Endopterygota</taxon>
        <taxon>Hymenoptera</taxon>
        <taxon>Apocrita</taxon>
        <taxon>Aculeata</taxon>
        <taxon>Apoidea</taxon>
        <taxon>Anthophila</taxon>
        <taxon>Apidae</taxon>
        <taxon>Melipona</taxon>
    </lineage>
</organism>
<reference evidence="2 3" key="1">
    <citation type="submission" date="2015-07" db="EMBL/GenBank/DDBJ databases">
        <title>The genome of Melipona quadrifasciata.</title>
        <authorList>
            <person name="Pan H."/>
            <person name="Kapheim K."/>
        </authorList>
    </citation>
    <scope>NUCLEOTIDE SEQUENCE [LARGE SCALE GENOMIC DNA]</scope>
    <source>
        <strain evidence="2">0111107301</strain>
        <tissue evidence="2">Whole body</tissue>
    </source>
</reference>